<feature type="transmembrane region" description="Helical" evidence="1">
    <location>
        <begin position="75"/>
        <end position="95"/>
    </location>
</feature>
<protein>
    <submittedName>
        <fullName evidence="2">Uncharacterized protein</fullName>
    </submittedName>
</protein>
<proteinExistence type="predicted"/>
<dbReference type="Proteomes" id="UP001143543">
    <property type="component" value="Unassembled WGS sequence"/>
</dbReference>
<feature type="transmembrane region" description="Helical" evidence="1">
    <location>
        <begin position="189"/>
        <end position="207"/>
    </location>
</feature>
<organism evidence="2 3">
    <name type="scientific">Neptunitalea lumnitzerae</name>
    <dbReference type="NCBI Taxonomy" id="2965509"/>
    <lineage>
        <taxon>Bacteria</taxon>
        <taxon>Pseudomonadati</taxon>
        <taxon>Bacteroidota</taxon>
        <taxon>Flavobacteriia</taxon>
        <taxon>Flavobacteriales</taxon>
        <taxon>Flavobacteriaceae</taxon>
        <taxon>Neptunitalea</taxon>
    </lineage>
</organism>
<evidence type="ECO:0000313" key="3">
    <source>
        <dbReference type="Proteomes" id="UP001143543"/>
    </source>
</evidence>
<name>A0ABQ5MJ65_9FLAO</name>
<feature type="transmembrane region" description="Helical" evidence="1">
    <location>
        <begin position="115"/>
        <end position="134"/>
    </location>
</feature>
<keyword evidence="1" id="KW-1133">Transmembrane helix</keyword>
<feature type="transmembrane region" description="Helical" evidence="1">
    <location>
        <begin position="165"/>
        <end position="183"/>
    </location>
</feature>
<dbReference type="RefSeq" id="WP_281765094.1">
    <property type="nucleotide sequence ID" value="NZ_BRVO01000002.1"/>
</dbReference>
<feature type="transmembrane region" description="Helical" evidence="1">
    <location>
        <begin position="23"/>
        <end position="46"/>
    </location>
</feature>
<evidence type="ECO:0000256" key="1">
    <source>
        <dbReference type="SAM" id="Phobius"/>
    </source>
</evidence>
<reference evidence="2" key="1">
    <citation type="submission" date="2022-07" db="EMBL/GenBank/DDBJ databases">
        <title>Taxonomy of Novel Oxalotrophic and Methylotrophic Bacteria.</title>
        <authorList>
            <person name="Sahin N."/>
            <person name="Tani A."/>
        </authorList>
    </citation>
    <scope>NUCLEOTIDE SEQUENCE</scope>
    <source>
        <strain evidence="2">Y10</strain>
    </source>
</reference>
<dbReference type="EMBL" id="BRVO01000002">
    <property type="protein sequence ID" value="GLB49461.1"/>
    <property type="molecule type" value="Genomic_DNA"/>
</dbReference>
<keyword evidence="1" id="KW-0812">Transmembrane</keyword>
<evidence type="ECO:0000313" key="2">
    <source>
        <dbReference type="EMBL" id="GLB49461.1"/>
    </source>
</evidence>
<feature type="transmembrane region" description="Helical" evidence="1">
    <location>
        <begin position="140"/>
        <end position="158"/>
    </location>
</feature>
<keyword evidence="1" id="KW-0472">Membrane</keyword>
<keyword evidence="3" id="KW-1185">Reference proteome</keyword>
<accession>A0ABQ5MJ65</accession>
<comment type="caution">
    <text evidence="2">The sequence shown here is derived from an EMBL/GenBank/DDBJ whole genome shotgun (WGS) entry which is preliminary data.</text>
</comment>
<gene>
    <name evidence="2" type="ORF">Y10_18290</name>
</gene>
<sequence length="213" mass="24104">MKDKDYLNDITEIKEMMNKSSRFISLSGLSGVLAGIYALIGAYLAYNAIEDYKSSLLINYNYITIKHLAYINLEIYLVTVALAVVLLATLTGIILTRIKAKKHNAKMWDATSRRLLINFLIPLVTGGFFSLVLIQRNFVSLTAATMLIFYGLACINASKFTFRDIKYLGLVQLILGLICTQFVGYGLYFWAFGFGVMHIVYGAIMYFKYDRTK</sequence>